<proteinExistence type="predicted"/>
<dbReference type="GeneID" id="18501013"/>
<protein>
    <submittedName>
        <fullName evidence="1">Uncharacterized protein</fullName>
    </submittedName>
</protein>
<sequence length="187" mass="20832">MHSRGYRMSIVLYHRGIIAADSRAIIDRGYNSEDLGAMLKLWDNEAGDMVLGMCGENTDFSTRVSWQLSIEPLVRALDVTDDVSIELPEYMHKTFGPQADRSMLVLTKRYLYAFDDTTLYKADTSHKTYGHGNGLRIAKMGAYNGLDAVAAVKLAIAVNPDCGGTVVSFKQRDLKLIPKPKRKKKDA</sequence>
<evidence type="ECO:0000313" key="1">
    <source>
        <dbReference type="EMBL" id="AGX01839.1"/>
    </source>
</evidence>
<reference evidence="1 2" key="1">
    <citation type="journal article" date="2014" name="FEMS Microbiol. Lett.">
        <title>The genome of the Erwinia amylovora phage PhiEaH1 reveals greater diversity and broadens the applicability of phages for the treatment of fire blight.</title>
        <authorList>
            <person name="Meczker K."/>
            <person name="Domotor D."/>
            <person name="Vass J."/>
            <person name="Rakhely G."/>
            <person name="Schneider G."/>
            <person name="Kovacs T."/>
        </authorList>
    </citation>
    <scope>NUCLEOTIDE SEQUENCE [LARGE SCALE GENOMIC DNA]</scope>
</reference>
<evidence type="ECO:0000313" key="2">
    <source>
        <dbReference type="Proteomes" id="UP000204235"/>
    </source>
</evidence>
<keyword evidence="2" id="KW-1185">Reference proteome</keyword>
<dbReference type="RefSeq" id="YP_009010170.1">
    <property type="nucleotide sequence ID" value="NC_023610.1"/>
</dbReference>
<dbReference type="Proteomes" id="UP000204235">
    <property type="component" value="Segment"/>
</dbReference>
<dbReference type="KEGG" id="vg:18501013"/>
<organism evidence="1 2">
    <name type="scientific">Erwinia phage PhiEaH1</name>
    <dbReference type="NCBI Taxonomy" id="1401669"/>
    <lineage>
        <taxon>Viruses</taxon>
        <taxon>Duplodnaviria</taxon>
        <taxon>Heunggongvirae</taxon>
        <taxon>Uroviricota</taxon>
        <taxon>Caudoviricetes</taxon>
        <taxon>Chimalliviridae</taxon>
        <taxon>Iapetusvirus</taxon>
        <taxon>Iapetusvirus EaH1</taxon>
    </lineage>
</organism>
<dbReference type="EMBL" id="KF623294">
    <property type="protein sequence ID" value="AGX01839.1"/>
    <property type="molecule type" value="Genomic_DNA"/>
</dbReference>
<accession>W8D067</accession>
<name>W8D067_9CAUD</name>